<dbReference type="Pfam" id="PF03389">
    <property type="entry name" value="MobA_MobL"/>
    <property type="match status" value="1"/>
</dbReference>
<evidence type="ECO:0000256" key="3">
    <source>
        <dbReference type="ARBA" id="ARBA00022840"/>
    </source>
</evidence>
<comment type="similarity">
    <text evidence="1">Belongs to the MobA/MobL family.</text>
</comment>
<evidence type="ECO:0000259" key="6">
    <source>
        <dbReference type="Pfam" id="PF03389"/>
    </source>
</evidence>
<dbReference type="Pfam" id="PF13604">
    <property type="entry name" value="AAA_30"/>
    <property type="match status" value="1"/>
</dbReference>
<evidence type="ECO:0000313" key="8">
    <source>
        <dbReference type="Proteomes" id="UP000054921"/>
    </source>
</evidence>
<dbReference type="NCBIfam" id="TIGR02768">
    <property type="entry name" value="TraA_Ti"/>
    <property type="match status" value="1"/>
</dbReference>
<keyword evidence="2" id="KW-0547">Nucleotide-binding</keyword>
<evidence type="ECO:0000313" key="7">
    <source>
        <dbReference type="EMBL" id="KTC81073.1"/>
    </source>
</evidence>
<proteinExistence type="inferred from homology"/>
<dbReference type="InterPro" id="IPR014136">
    <property type="entry name" value="TraA_Ti"/>
</dbReference>
<dbReference type="InterPro" id="IPR050534">
    <property type="entry name" value="Coronavir_polyprotein_1ab"/>
</dbReference>
<sequence length="1006" mass="114959">MAIAFAHVSIHSRAKGHSALAASSYRAGVKLFDSRIGKTHDYSNRHDVRYSTVLLPEGTSTDFEYREFLWNQAELAEKRRDAQICKDIVLALPKELNLEQQIEITKSFAQLHFVNHGLPADIAIHDHDDGNPHAHILVTTRRLEKNSFSRYKARDLNPTFANKFIVEKDYWGAQWRDFQNQFFIEHQFDLSVDLNHVISERHTGRLRDKPNSYILEENQLIKEARAELVLSNPELFIQKIMRTHSVFTRRDIERLVFKTFEKTNNANDYLNFVAEILEHKNIIKLGVNNRGVDSYTTRDHYIKEGKLLEDVEQLHLRKSHAVHNSLDKLINQYHLNEEQTEAMRFIAHGADISVLIGRPGVGKSYLLIPLKEHYESNNCRVLGASLSGKVAKVLQAETGINSSTIASLIYRLNTEKLTLTKDHVLIIDEAGMIDFSSMAYLLDAVNKASAKIVLVGDPDQLKPIHQGEIFRGIAARTGYIELENITRQRDLEDRKASLALAKGDTDAAIRHYSSKGAIHSLDDSEDATIRLVDEWQKGLNPQSIKEHMMLAFTRATVDTLNGKARDAMQKQGMVQDKEFEYHSKNGIRKLMLAQGERILLRQNDSQLGVRNGDLATITHINSNEFSAMLDSGEQITIPKSYRFIDYGYALTVHKAQGMTVNHASVFIDSPYWDRNLAFVAMTRHREKLNIYTNKHYHPDLESLTRTLSRSVTKDNVIDWPLDFALRAGFDSESLIGKVINYITKSAHTIKDKWNYIVNYEAYLNAQESKTKLAEKQNVRFTAQQVAGLLDEASDLRKQFKGMEKEAALKGLNQSELPQFAELYQRSIERDRHAAQIIQKESLDKVAPSPKVIQAIKTYAERYARYQAIDVIAESSLAKTLPEHIIKQAAKIDLKKDAIHISHLATKHNKCSQGLITQIKQIQQQYKQRTWEKLKETHPLLVQYEQLTQQHAKATGHKNQQLNHSLRTVAVAITGNKALMSSLKQELPKMAQKIQIRAQHQVQEHER</sequence>
<reference evidence="7 8" key="1">
    <citation type="submission" date="2015-11" db="EMBL/GenBank/DDBJ databases">
        <title>Genomic analysis of 38 Legionella species identifies large and diverse effector repertoires.</title>
        <authorList>
            <person name="Burstein D."/>
            <person name="Amaro F."/>
            <person name="Zusman T."/>
            <person name="Lifshitz Z."/>
            <person name="Cohen O."/>
            <person name="Gilbert J.A."/>
            <person name="Pupko T."/>
            <person name="Shuman H.A."/>
            <person name="Segal G."/>
        </authorList>
    </citation>
    <scope>NUCLEOTIDE SEQUENCE [LARGE SCALE GENOMIC DNA]</scope>
    <source>
        <strain evidence="7 8">ORW</strain>
    </source>
</reference>
<dbReference type="STRING" id="28084.Lche_3093"/>
<dbReference type="Gene3D" id="3.40.50.300">
    <property type="entry name" value="P-loop containing nucleotide triphosphate hydrolases"/>
    <property type="match status" value="2"/>
</dbReference>
<evidence type="ECO:0000256" key="1">
    <source>
        <dbReference type="ARBA" id="ARBA00010873"/>
    </source>
</evidence>
<dbReference type="Gene3D" id="3.30.930.30">
    <property type="match status" value="1"/>
</dbReference>
<dbReference type="Proteomes" id="UP000054921">
    <property type="component" value="Unassembled WGS sequence"/>
</dbReference>
<dbReference type="InterPro" id="IPR005053">
    <property type="entry name" value="MobA_MobL"/>
</dbReference>
<dbReference type="SUPFAM" id="SSF52540">
    <property type="entry name" value="P-loop containing nucleoside triphosphate hydrolases"/>
    <property type="match status" value="2"/>
</dbReference>
<dbReference type="EMBL" id="LNXW01000013">
    <property type="protein sequence ID" value="KTC81073.1"/>
    <property type="molecule type" value="Genomic_DNA"/>
</dbReference>
<dbReference type="Gene3D" id="2.30.30.940">
    <property type="match status" value="1"/>
</dbReference>
<dbReference type="InterPro" id="IPR027417">
    <property type="entry name" value="P-loop_NTPase"/>
</dbReference>
<evidence type="ECO:0000256" key="2">
    <source>
        <dbReference type="ARBA" id="ARBA00022741"/>
    </source>
</evidence>
<comment type="caution">
    <text evidence="7">The sequence shown here is derived from an EMBL/GenBank/DDBJ whole genome shotgun (WGS) entry which is preliminary data.</text>
</comment>
<evidence type="ECO:0000256" key="4">
    <source>
        <dbReference type="ARBA" id="ARBA00022971"/>
    </source>
</evidence>
<dbReference type="CDD" id="cd18809">
    <property type="entry name" value="SF1_C_RecD"/>
    <property type="match status" value="1"/>
</dbReference>
<dbReference type="RefSeq" id="WP_058388197.1">
    <property type="nucleotide sequence ID" value="NZ_LNXW01000013.1"/>
</dbReference>
<dbReference type="AlphaFoldDB" id="A0A0W0SD60"/>
<name>A0A0W0SD60_9GAMM</name>
<organism evidence="7 8">
    <name type="scientific">Legionella cherrii</name>
    <dbReference type="NCBI Taxonomy" id="28084"/>
    <lineage>
        <taxon>Bacteria</taxon>
        <taxon>Pseudomonadati</taxon>
        <taxon>Pseudomonadota</taxon>
        <taxon>Gammaproteobacteria</taxon>
        <taxon>Legionellales</taxon>
        <taxon>Legionellaceae</taxon>
        <taxon>Legionella</taxon>
    </lineage>
</organism>
<dbReference type="InterPro" id="IPR027351">
    <property type="entry name" value="(+)RNA_virus_helicase_core_dom"/>
</dbReference>
<accession>A0A0W0SD60</accession>
<dbReference type="CDD" id="cd17933">
    <property type="entry name" value="DEXSc_RecD-like"/>
    <property type="match status" value="1"/>
</dbReference>
<feature type="domain" description="MobA/MobL protein" evidence="6">
    <location>
        <begin position="18"/>
        <end position="156"/>
    </location>
</feature>
<protein>
    <submittedName>
        <fullName evidence="7">Conjugal transfer protein TraA</fullName>
    </submittedName>
</protein>
<feature type="domain" description="(+)RNA virus helicase C-terminal" evidence="5">
    <location>
        <begin position="649"/>
        <end position="692"/>
    </location>
</feature>
<dbReference type="PANTHER" id="PTHR43788:SF6">
    <property type="entry name" value="DNA HELICASE B"/>
    <property type="match status" value="1"/>
</dbReference>
<dbReference type="GO" id="GO:0003678">
    <property type="term" value="F:DNA helicase activity"/>
    <property type="evidence" value="ECO:0007669"/>
    <property type="project" value="UniProtKB-ARBA"/>
</dbReference>
<dbReference type="PATRIC" id="fig|28084.5.peg.3355"/>
<keyword evidence="4" id="KW-0184">Conjugation</keyword>
<gene>
    <name evidence="7" type="primary">traA_2</name>
    <name evidence="7" type="ORF">Lche_3093</name>
</gene>
<dbReference type="OrthoDB" id="1634048at2"/>
<evidence type="ECO:0000259" key="5">
    <source>
        <dbReference type="Pfam" id="PF01443"/>
    </source>
</evidence>
<keyword evidence="3" id="KW-0067">ATP-binding</keyword>
<dbReference type="PANTHER" id="PTHR43788">
    <property type="entry name" value="DNA2/NAM7 HELICASE FAMILY MEMBER"/>
    <property type="match status" value="1"/>
</dbReference>
<dbReference type="GO" id="GO:0005524">
    <property type="term" value="F:ATP binding"/>
    <property type="evidence" value="ECO:0007669"/>
    <property type="project" value="UniProtKB-KW"/>
</dbReference>
<dbReference type="Pfam" id="PF01443">
    <property type="entry name" value="Viral_helicase1"/>
    <property type="match status" value="1"/>
</dbReference>